<dbReference type="RefSeq" id="WP_171097745.1">
    <property type="nucleotide sequence ID" value="NZ_CP053084.1"/>
</dbReference>
<dbReference type="SUPFAM" id="SSF53474">
    <property type="entry name" value="alpha/beta-Hydrolases"/>
    <property type="match status" value="1"/>
</dbReference>
<dbReference type="PRINTS" id="PR00412">
    <property type="entry name" value="EPOXHYDRLASE"/>
</dbReference>
<dbReference type="Gene3D" id="3.40.50.1820">
    <property type="entry name" value="alpha/beta hydrolase"/>
    <property type="match status" value="1"/>
</dbReference>
<protein>
    <submittedName>
        <fullName evidence="3">Alpha/beta hydrolase</fullName>
    </submittedName>
</protein>
<feature type="domain" description="AB hydrolase-1" evidence="2">
    <location>
        <begin position="29"/>
        <end position="278"/>
    </location>
</feature>
<organism evidence="3 4">
    <name type="scientific">Limnobacter profundi</name>
    <dbReference type="NCBI Taxonomy" id="2732163"/>
    <lineage>
        <taxon>Bacteria</taxon>
        <taxon>Pseudomonadati</taxon>
        <taxon>Pseudomonadota</taxon>
        <taxon>Betaproteobacteria</taxon>
        <taxon>Burkholderiales</taxon>
        <taxon>Burkholderiaceae</taxon>
        <taxon>Limnobacter</taxon>
    </lineage>
</organism>
<reference evidence="3 4" key="1">
    <citation type="submission" date="2020-05" db="EMBL/GenBank/DDBJ databases">
        <title>Compete genome of Limnobacter sp. SAORIC-580.</title>
        <authorList>
            <person name="Song J."/>
            <person name="Cho J.-C."/>
        </authorList>
    </citation>
    <scope>NUCLEOTIDE SEQUENCE [LARGE SCALE GENOMIC DNA]</scope>
    <source>
        <strain evidence="3 4">SAORIC-580</strain>
    </source>
</reference>
<dbReference type="GO" id="GO:0016787">
    <property type="term" value="F:hydrolase activity"/>
    <property type="evidence" value="ECO:0007669"/>
    <property type="project" value="UniProtKB-KW"/>
</dbReference>
<dbReference type="InterPro" id="IPR000639">
    <property type="entry name" value="Epox_hydrolase-like"/>
</dbReference>
<dbReference type="InterPro" id="IPR029058">
    <property type="entry name" value="AB_hydrolase_fold"/>
</dbReference>
<evidence type="ECO:0000259" key="2">
    <source>
        <dbReference type="Pfam" id="PF00561"/>
    </source>
</evidence>
<dbReference type="EMBL" id="CP053084">
    <property type="protein sequence ID" value="QJR28761.1"/>
    <property type="molecule type" value="Genomic_DNA"/>
</dbReference>
<keyword evidence="4" id="KW-1185">Reference proteome</keyword>
<keyword evidence="1 3" id="KW-0378">Hydrolase</keyword>
<dbReference type="Pfam" id="PF00561">
    <property type="entry name" value="Abhydrolase_1"/>
    <property type="match status" value="1"/>
</dbReference>
<evidence type="ECO:0000256" key="1">
    <source>
        <dbReference type="ARBA" id="ARBA00022801"/>
    </source>
</evidence>
<proteinExistence type="predicted"/>
<dbReference type="PANTHER" id="PTHR43329">
    <property type="entry name" value="EPOXIDE HYDROLASE"/>
    <property type="match status" value="1"/>
</dbReference>
<evidence type="ECO:0000313" key="3">
    <source>
        <dbReference type="EMBL" id="QJR28761.1"/>
    </source>
</evidence>
<evidence type="ECO:0000313" key="4">
    <source>
        <dbReference type="Proteomes" id="UP000501130"/>
    </source>
</evidence>
<accession>A0ABX6N3X4</accession>
<name>A0ABX6N3X4_9BURK</name>
<sequence>MTYKTIYLQHDNLRLSAMVQGPENGPVAMLVHGFPDTPHSWNGVADGLAQAGYLVVRPWLRGYTPGSVSPSAAYDPFNAGLDLLAWRHLFQGREVHLVGHDWGAVAGMAAAATDPQAWTTLSLLAIPPFQKVERAWRLLPKQLVLSAYMLEMQSASAPARLVDNQFGRIRAFWNSWSPGWKYAESEIQPVFDAFSNSGVAWAATRYYRSLFTLHHAPTRSIYALSRKPLKVPTLVLAGENDGCMQAALLEPMVDARYFPKGVRSCTLRGCGHFLQAEQPGAVLQELLAHLRGQDRIH</sequence>
<gene>
    <name evidence="3" type="ORF">HKT17_03070</name>
</gene>
<dbReference type="Proteomes" id="UP000501130">
    <property type="component" value="Chromosome"/>
</dbReference>
<dbReference type="InterPro" id="IPR000073">
    <property type="entry name" value="AB_hydrolase_1"/>
</dbReference>